<evidence type="ECO:0000313" key="7">
    <source>
        <dbReference type="EMBL" id="QIB69214.1"/>
    </source>
</evidence>
<reference evidence="7 8" key="1">
    <citation type="submission" date="2020-02" db="EMBL/GenBank/DDBJ databases">
        <authorList>
            <person name="Kim Y.B."/>
            <person name="Roh S.W."/>
        </authorList>
    </citation>
    <scope>NUCLEOTIDE SEQUENCE [LARGE SCALE GENOMIC DNA]</scope>
    <source>
        <strain evidence="7 8">DSM 103574</strain>
    </source>
</reference>
<dbReference type="InterPro" id="IPR030678">
    <property type="entry name" value="Peptide/Ni-bd"/>
</dbReference>
<dbReference type="AlphaFoldDB" id="A0A858BWW6"/>
<feature type="signal peptide" evidence="5">
    <location>
        <begin position="1"/>
        <end position="21"/>
    </location>
</feature>
<dbReference type="Proteomes" id="UP000466848">
    <property type="component" value="Chromosome"/>
</dbReference>
<dbReference type="GO" id="GO:0042597">
    <property type="term" value="C:periplasmic space"/>
    <property type="evidence" value="ECO:0007669"/>
    <property type="project" value="UniProtKB-ARBA"/>
</dbReference>
<dbReference type="Pfam" id="PF00496">
    <property type="entry name" value="SBP_bac_5"/>
    <property type="match status" value="1"/>
</dbReference>
<comment type="subcellular location">
    <subcellularLocation>
        <location evidence="1">Cell membrane</location>
        <topology evidence="1">Lipid-anchor</topology>
    </subcellularLocation>
</comment>
<proteinExistence type="inferred from homology"/>
<dbReference type="PIRSF" id="PIRSF002741">
    <property type="entry name" value="MppA"/>
    <property type="match status" value="1"/>
</dbReference>
<feature type="chain" id="PRO_5039521529" evidence="5">
    <location>
        <begin position="22"/>
        <end position="534"/>
    </location>
</feature>
<dbReference type="GO" id="GO:0015833">
    <property type="term" value="P:peptide transport"/>
    <property type="evidence" value="ECO:0007669"/>
    <property type="project" value="TreeGrafter"/>
</dbReference>
<organism evidence="7 8">
    <name type="scientific">Aminipila butyrica</name>
    <dbReference type="NCBI Taxonomy" id="433296"/>
    <lineage>
        <taxon>Bacteria</taxon>
        <taxon>Bacillati</taxon>
        <taxon>Bacillota</taxon>
        <taxon>Clostridia</taxon>
        <taxon>Peptostreptococcales</taxon>
        <taxon>Anaerovoracaceae</taxon>
        <taxon>Aminipila</taxon>
    </lineage>
</organism>
<evidence type="ECO:0000313" key="8">
    <source>
        <dbReference type="Proteomes" id="UP000466848"/>
    </source>
</evidence>
<evidence type="ECO:0000256" key="5">
    <source>
        <dbReference type="SAM" id="SignalP"/>
    </source>
</evidence>
<accession>A0A858BWW6</accession>
<dbReference type="SUPFAM" id="SSF53850">
    <property type="entry name" value="Periplasmic binding protein-like II"/>
    <property type="match status" value="1"/>
</dbReference>
<dbReference type="RefSeq" id="WP_163066273.1">
    <property type="nucleotide sequence ID" value="NZ_CP048649.1"/>
</dbReference>
<comment type="similarity">
    <text evidence="2">Belongs to the bacterial solute-binding protein 5 family.</text>
</comment>
<keyword evidence="8" id="KW-1185">Reference proteome</keyword>
<evidence type="ECO:0000259" key="6">
    <source>
        <dbReference type="Pfam" id="PF00496"/>
    </source>
</evidence>
<evidence type="ECO:0000256" key="2">
    <source>
        <dbReference type="ARBA" id="ARBA00005695"/>
    </source>
</evidence>
<dbReference type="InterPro" id="IPR000914">
    <property type="entry name" value="SBP_5_dom"/>
</dbReference>
<protein>
    <submittedName>
        <fullName evidence="7">ABC transporter substrate-binding protein</fullName>
    </submittedName>
</protein>
<gene>
    <name evidence="7" type="ORF">Ami103574_07700</name>
</gene>
<keyword evidence="3" id="KW-0813">Transport</keyword>
<dbReference type="GO" id="GO:0043190">
    <property type="term" value="C:ATP-binding cassette (ABC) transporter complex"/>
    <property type="evidence" value="ECO:0007669"/>
    <property type="project" value="InterPro"/>
</dbReference>
<dbReference type="PANTHER" id="PTHR30290:SF9">
    <property type="entry name" value="OLIGOPEPTIDE-BINDING PROTEIN APPA"/>
    <property type="match status" value="1"/>
</dbReference>
<sequence>MNKRKLIGLLMVLVLTLTALSGCGAGNKETAREQRIAGDELIVAIGEEPESGFDSTTGGHGSVTKVFFSTLFQRDKELGWTNDLATGYKVSDDKQTWIVTIRKDANFTDGTPVTAEDVIYTYGTAKDSGSDIDLTIIKSMKALDNKTVEFQLTRPYSPFIERLAYLGIVPKHAHDENFKDHPIGSGPYKFVQWDKGQQVIAVANEDYYGTAPKIKKLTMVFLDTDTAFEAVKSGTIDVAQINGNLAGQKVEGTQVIDIPSIECYGVNFPMVANEGKPAEDGAVMGNNVTSDLAIRKALNTAVDREQIVSGVLNGYGSVSTTGLEKMPWLNKDTVLEPSEYGDIESAKKILADGGWADADQDGVLEKNGQKAAFKLLYTEGVYRQEMALEFIKVASQIGIEIELKKVTWDTILADIHQEAVFYGFGSGDPSELYNLYYGGNAGGPVAWDNSGCYENPAADAAIDKALAATDEAEALPYWQEMQKYTSARGDAPYCWLANANHVYLAPEGFSFGTPVVQPHGGRIFDNVAEWSWEK</sequence>
<dbReference type="PANTHER" id="PTHR30290">
    <property type="entry name" value="PERIPLASMIC BINDING COMPONENT OF ABC TRANSPORTER"/>
    <property type="match status" value="1"/>
</dbReference>
<dbReference type="CDD" id="cd08518">
    <property type="entry name" value="PBP2_NikA_DppA_OppA_like_19"/>
    <property type="match status" value="1"/>
</dbReference>
<dbReference type="GO" id="GO:1904680">
    <property type="term" value="F:peptide transmembrane transporter activity"/>
    <property type="evidence" value="ECO:0007669"/>
    <property type="project" value="TreeGrafter"/>
</dbReference>
<evidence type="ECO:0000256" key="3">
    <source>
        <dbReference type="ARBA" id="ARBA00022448"/>
    </source>
</evidence>
<evidence type="ECO:0000256" key="1">
    <source>
        <dbReference type="ARBA" id="ARBA00004193"/>
    </source>
</evidence>
<dbReference type="Gene3D" id="3.10.105.10">
    <property type="entry name" value="Dipeptide-binding Protein, Domain 3"/>
    <property type="match status" value="1"/>
</dbReference>
<dbReference type="Gene3D" id="3.40.190.10">
    <property type="entry name" value="Periplasmic binding protein-like II"/>
    <property type="match status" value="1"/>
</dbReference>
<keyword evidence="4 5" id="KW-0732">Signal</keyword>
<dbReference type="KEGG" id="abut:Ami103574_07700"/>
<dbReference type="InterPro" id="IPR023765">
    <property type="entry name" value="SBP_5_CS"/>
</dbReference>
<name>A0A858BWW6_9FIRM</name>
<feature type="domain" description="Solute-binding protein family 5" evidence="6">
    <location>
        <begin position="82"/>
        <end position="439"/>
    </location>
</feature>
<dbReference type="PROSITE" id="PS51257">
    <property type="entry name" value="PROKAR_LIPOPROTEIN"/>
    <property type="match status" value="1"/>
</dbReference>
<evidence type="ECO:0000256" key="4">
    <source>
        <dbReference type="ARBA" id="ARBA00022729"/>
    </source>
</evidence>
<dbReference type="PROSITE" id="PS01040">
    <property type="entry name" value="SBP_BACTERIAL_5"/>
    <property type="match status" value="1"/>
</dbReference>
<dbReference type="InterPro" id="IPR039424">
    <property type="entry name" value="SBP_5"/>
</dbReference>
<dbReference type="EMBL" id="CP048649">
    <property type="protein sequence ID" value="QIB69214.1"/>
    <property type="molecule type" value="Genomic_DNA"/>
</dbReference>